<dbReference type="EMBL" id="FWXV01000002">
    <property type="protein sequence ID" value="SMC99410.1"/>
    <property type="molecule type" value="Genomic_DNA"/>
</dbReference>
<reference evidence="6 7" key="1">
    <citation type="submission" date="2017-04" db="EMBL/GenBank/DDBJ databases">
        <authorList>
            <person name="Afonso C.L."/>
            <person name="Miller P.J."/>
            <person name="Scott M.A."/>
            <person name="Spackman E."/>
            <person name="Goraichik I."/>
            <person name="Dimitrov K.M."/>
            <person name="Suarez D.L."/>
            <person name="Swayne D.E."/>
        </authorList>
    </citation>
    <scope>NUCLEOTIDE SEQUENCE [LARGE SCALE GENOMIC DNA]</scope>
    <source>
        <strain evidence="6 7">DSM 43828</strain>
    </source>
</reference>
<organism evidence="6 7">
    <name type="scientific">Kibdelosporangium aridum</name>
    <dbReference type="NCBI Taxonomy" id="2030"/>
    <lineage>
        <taxon>Bacteria</taxon>
        <taxon>Bacillati</taxon>
        <taxon>Actinomycetota</taxon>
        <taxon>Actinomycetes</taxon>
        <taxon>Pseudonocardiales</taxon>
        <taxon>Pseudonocardiaceae</taxon>
        <taxon>Kibdelosporangium</taxon>
    </lineage>
</organism>
<dbReference type="GO" id="GO:0006508">
    <property type="term" value="P:proteolysis"/>
    <property type="evidence" value="ECO:0007669"/>
    <property type="project" value="InterPro"/>
</dbReference>
<keyword evidence="4 5" id="KW-0472">Membrane</keyword>
<dbReference type="PANTHER" id="PTHR43019">
    <property type="entry name" value="SERINE ENDOPROTEASE DEGS"/>
    <property type="match status" value="1"/>
</dbReference>
<dbReference type="GO" id="GO:0004252">
    <property type="term" value="F:serine-type endopeptidase activity"/>
    <property type="evidence" value="ECO:0007669"/>
    <property type="project" value="InterPro"/>
</dbReference>
<protein>
    <submittedName>
        <fullName evidence="6">Colicin V production protein</fullName>
    </submittedName>
</protein>
<evidence type="ECO:0000256" key="4">
    <source>
        <dbReference type="ARBA" id="ARBA00023136"/>
    </source>
</evidence>
<evidence type="ECO:0000256" key="3">
    <source>
        <dbReference type="ARBA" id="ARBA00022989"/>
    </source>
</evidence>
<dbReference type="Pfam" id="PF02674">
    <property type="entry name" value="Colicin_V"/>
    <property type="match status" value="1"/>
</dbReference>
<evidence type="ECO:0000313" key="6">
    <source>
        <dbReference type="EMBL" id="SMC99410.1"/>
    </source>
</evidence>
<dbReference type="PANTHER" id="PTHR43019:SF23">
    <property type="entry name" value="PROTEASE DO-LIKE 5, CHLOROPLASTIC"/>
    <property type="match status" value="1"/>
</dbReference>
<dbReference type="AlphaFoldDB" id="A0A1Y5XLR3"/>
<evidence type="ECO:0000256" key="1">
    <source>
        <dbReference type="ARBA" id="ARBA00004141"/>
    </source>
</evidence>
<dbReference type="Gene3D" id="2.40.10.10">
    <property type="entry name" value="Trypsin-like serine proteases"/>
    <property type="match status" value="2"/>
</dbReference>
<feature type="transmembrane region" description="Helical" evidence="5">
    <location>
        <begin position="99"/>
        <end position="120"/>
    </location>
</feature>
<dbReference type="NCBIfam" id="NF033740">
    <property type="entry name" value="MarP_fam_protase"/>
    <property type="match status" value="1"/>
</dbReference>
<keyword evidence="2 5" id="KW-0812">Transmembrane</keyword>
<dbReference type="PRINTS" id="PR00834">
    <property type="entry name" value="PROTEASES2C"/>
</dbReference>
<dbReference type="Pfam" id="PF13365">
    <property type="entry name" value="Trypsin_2"/>
    <property type="match status" value="1"/>
</dbReference>
<dbReference type="InterPro" id="IPR043504">
    <property type="entry name" value="Peptidase_S1_PA_chymotrypsin"/>
</dbReference>
<dbReference type="OrthoDB" id="9766361at2"/>
<evidence type="ECO:0000256" key="2">
    <source>
        <dbReference type="ARBA" id="ARBA00022692"/>
    </source>
</evidence>
<evidence type="ECO:0000256" key="5">
    <source>
        <dbReference type="SAM" id="Phobius"/>
    </source>
</evidence>
<dbReference type="GO" id="GO:0016020">
    <property type="term" value="C:membrane"/>
    <property type="evidence" value="ECO:0007669"/>
    <property type="project" value="UniProtKB-SubCell"/>
</dbReference>
<dbReference type="InterPro" id="IPR047680">
    <property type="entry name" value="MarP-like"/>
</dbReference>
<accession>A0A1Y5XLR3</accession>
<dbReference type="InterPro" id="IPR009003">
    <property type="entry name" value="Peptidase_S1_PA"/>
</dbReference>
<gene>
    <name evidence="6" type="ORF">SAMN05661093_03678</name>
</gene>
<keyword evidence="7" id="KW-1185">Reference proteome</keyword>
<dbReference type="GO" id="GO:0009403">
    <property type="term" value="P:toxin biosynthetic process"/>
    <property type="evidence" value="ECO:0007669"/>
    <property type="project" value="InterPro"/>
</dbReference>
<dbReference type="Proteomes" id="UP000192674">
    <property type="component" value="Unassembled WGS sequence"/>
</dbReference>
<sequence>MNWVDVLVLALVVLAAISGARQGVVIALPALIGVFGGLVLGAVIAPLIVENFTNFATRAAFFIAIVVFLVALGETAGVWVGRTLRRKMKTPNLTPVESILGALVQGVVVFVVAWIIALPLTTVTGLPGLAQAIRGSVVLGGVDDIMPPGAEKLPNGVKKLLDDSGFPSVVGPFSQTPLVDTSPPDPALQSSPVVQRVRSSVLKIHARAQSCSRALEGTGFVISPQRVMTNAHVVAGTDQVSVETDAGQLDARVVLYDPLVDVAILSVPELNARPLQFAANEANKGDSSIVLGYPLDGPYTASAARIRERINLRGPDIYDASTVTRDVFTVRAKVQSGNSGGPLVDPSGNVVGVVFGAAVDDDETGFVLTAKEVSDEVQQAPRLTRRVDTGACAA</sequence>
<feature type="transmembrane region" description="Helical" evidence="5">
    <location>
        <begin position="32"/>
        <end position="49"/>
    </location>
</feature>
<keyword evidence="3 5" id="KW-1133">Transmembrane helix</keyword>
<dbReference type="RefSeq" id="WP_084427711.1">
    <property type="nucleotide sequence ID" value="NZ_FWXV01000002.1"/>
</dbReference>
<dbReference type="InterPro" id="IPR003825">
    <property type="entry name" value="Colicin-V_CvpA"/>
</dbReference>
<name>A0A1Y5XLR3_KIBAR</name>
<dbReference type="InterPro" id="IPR001940">
    <property type="entry name" value="Peptidase_S1C"/>
</dbReference>
<feature type="transmembrane region" description="Helical" evidence="5">
    <location>
        <begin position="61"/>
        <end position="79"/>
    </location>
</feature>
<proteinExistence type="predicted"/>
<comment type="subcellular location">
    <subcellularLocation>
        <location evidence="1">Membrane</location>
        <topology evidence="1">Multi-pass membrane protein</topology>
    </subcellularLocation>
</comment>
<dbReference type="SUPFAM" id="SSF50494">
    <property type="entry name" value="Trypsin-like serine proteases"/>
    <property type="match status" value="1"/>
</dbReference>
<evidence type="ECO:0000313" key="7">
    <source>
        <dbReference type="Proteomes" id="UP000192674"/>
    </source>
</evidence>